<sequence length="315" mass="36705">MNQDTITALLRQNIDTLSNDSISAVPTTITLDVQNDTVSQIHQVLQDQDTTNFHHVSESKLRVDTFDNVQLIPIQMQEEIVPIKEKGILIVRTLRTENGMVATLLGCFFLLAFLLSRSKRFLSQQFNDFMLHRERPSIFVVSGAIDVRYSILLILQTCIFTGFCLFYYFRQELPKLTELYSSLFLIGIYVCACLIYLFFKWIIYIILGWVFFDKSKSDLWGESYSTLIYFLGFALFPFILLLVYLDLLTIYIVIVGAILIGIIKILMFYKWIKLFPVNIYGFFLIFLYFCALEIIPLFLLYEELNHLNNVLLINS</sequence>
<dbReference type="Pfam" id="PF14093">
    <property type="entry name" value="DUF4271"/>
    <property type="match status" value="1"/>
</dbReference>
<proteinExistence type="predicted"/>
<comment type="caution">
    <text evidence="2">The sequence shown here is derived from an EMBL/GenBank/DDBJ whole genome shotgun (WGS) entry which is preliminary data.</text>
</comment>
<evidence type="ECO:0008006" key="3">
    <source>
        <dbReference type="Google" id="ProtNLM"/>
    </source>
</evidence>
<feature type="transmembrane region" description="Helical" evidence="1">
    <location>
        <begin position="279"/>
        <end position="301"/>
    </location>
</feature>
<feature type="transmembrane region" description="Helical" evidence="1">
    <location>
        <begin position="181"/>
        <end position="212"/>
    </location>
</feature>
<organism evidence="2">
    <name type="scientific">termite gut metagenome</name>
    <dbReference type="NCBI Taxonomy" id="433724"/>
    <lineage>
        <taxon>unclassified sequences</taxon>
        <taxon>metagenomes</taxon>
        <taxon>organismal metagenomes</taxon>
    </lineage>
</organism>
<accession>A0A5J4SPW8</accession>
<feature type="transmembrane region" description="Helical" evidence="1">
    <location>
        <begin position="224"/>
        <end position="244"/>
    </location>
</feature>
<protein>
    <recommendedName>
        <fullName evidence="3">DUF4271 domain-containing protein</fullName>
    </recommendedName>
</protein>
<reference evidence="2" key="1">
    <citation type="submission" date="2019-03" db="EMBL/GenBank/DDBJ databases">
        <title>Single cell metagenomics reveals metabolic interactions within the superorganism composed of flagellate Streblomastix strix and complex community of Bacteroidetes bacteria on its surface.</title>
        <authorList>
            <person name="Treitli S.C."/>
            <person name="Kolisko M."/>
            <person name="Husnik F."/>
            <person name="Keeling P."/>
            <person name="Hampl V."/>
        </authorList>
    </citation>
    <scope>NUCLEOTIDE SEQUENCE</scope>
    <source>
        <strain evidence="2">STM</strain>
    </source>
</reference>
<keyword evidence="1" id="KW-1133">Transmembrane helix</keyword>
<evidence type="ECO:0000256" key="1">
    <source>
        <dbReference type="SAM" id="Phobius"/>
    </source>
</evidence>
<gene>
    <name evidence="2" type="ORF">EZS27_004333</name>
</gene>
<keyword evidence="1" id="KW-0472">Membrane</keyword>
<name>A0A5J4SPW8_9ZZZZ</name>
<feature type="transmembrane region" description="Helical" evidence="1">
    <location>
        <begin position="250"/>
        <end position="272"/>
    </location>
</feature>
<dbReference type="InterPro" id="IPR025367">
    <property type="entry name" value="DUF4271"/>
</dbReference>
<evidence type="ECO:0000313" key="2">
    <source>
        <dbReference type="EMBL" id="KAA6348194.1"/>
    </source>
</evidence>
<feature type="transmembrane region" description="Helical" evidence="1">
    <location>
        <begin position="137"/>
        <end position="169"/>
    </location>
</feature>
<dbReference type="EMBL" id="SNRY01000074">
    <property type="protein sequence ID" value="KAA6348194.1"/>
    <property type="molecule type" value="Genomic_DNA"/>
</dbReference>
<dbReference type="AlphaFoldDB" id="A0A5J4SPW8"/>
<keyword evidence="1" id="KW-0812">Transmembrane</keyword>
<feature type="transmembrane region" description="Helical" evidence="1">
    <location>
        <begin position="99"/>
        <end position="116"/>
    </location>
</feature>